<dbReference type="Pfam" id="PF08652">
    <property type="entry name" value="RAI1"/>
    <property type="match status" value="1"/>
</dbReference>
<reference evidence="9 10" key="1">
    <citation type="submission" date="2019-12" db="EMBL/GenBank/DDBJ databases">
        <authorList>
            <person name="Floudas D."/>
            <person name="Bentzer J."/>
            <person name="Ahren D."/>
            <person name="Johansson T."/>
            <person name="Persson P."/>
            <person name="Tunlid A."/>
        </authorList>
    </citation>
    <scope>NUCLEOTIDE SEQUENCE [LARGE SCALE GENOMIC DNA]</scope>
    <source>
        <strain evidence="9 10">CBS 102.39</strain>
    </source>
</reference>
<feature type="compositionally biased region" description="Polar residues" evidence="7">
    <location>
        <begin position="259"/>
        <end position="272"/>
    </location>
</feature>
<keyword evidence="6" id="KW-0547">Nucleotide-binding</keyword>
<feature type="domain" description="RAI1-like" evidence="8">
    <location>
        <begin position="113"/>
        <end position="464"/>
    </location>
</feature>
<organism evidence="9 10">
    <name type="scientific">Agrocybe pediades</name>
    <dbReference type="NCBI Taxonomy" id="84607"/>
    <lineage>
        <taxon>Eukaryota</taxon>
        <taxon>Fungi</taxon>
        <taxon>Dikarya</taxon>
        <taxon>Basidiomycota</taxon>
        <taxon>Agaricomycotina</taxon>
        <taxon>Agaricomycetes</taxon>
        <taxon>Agaricomycetidae</taxon>
        <taxon>Agaricales</taxon>
        <taxon>Agaricineae</taxon>
        <taxon>Strophariaceae</taxon>
        <taxon>Agrocybe</taxon>
    </lineage>
</organism>
<evidence type="ECO:0000256" key="7">
    <source>
        <dbReference type="SAM" id="MobiDB-lite"/>
    </source>
</evidence>
<protein>
    <recommendedName>
        <fullName evidence="6">Decapping nuclease</fullName>
        <ecNumber evidence="6">3.6.1.-</ecNumber>
    </recommendedName>
</protein>
<feature type="region of interest" description="Disordered" evidence="7">
    <location>
        <begin position="259"/>
        <end position="280"/>
    </location>
</feature>
<keyword evidence="6" id="KW-0694">RNA-binding</keyword>
<dbReference type="GO" id="GO:0000166">
    <property type="term" value="F:nucleotide binding"/>
    <property type="evidence" value="ECO:0007669"/>
    <property type="project" value="UniProtKB-KW"/>
</dbReference>
<dbReference type="GO" id="GO:0004518">
    <property type="term" value="F:nuclease activity"/>
    <property type="evidence" value="ECO:0007669"/>
    <property type="project" value="UniProtKB-KW"/>
</dbReference>
<dbReference type="AlphaFoldDB" id="A0A8H4VLG0"/>
<gene>
    <name evidence="9" type="ORF">D9613_007516</name>
</gene>
<feature type="compositionally biased region" description="Basic and acidic residues" evidence="7">
    <location>
        <begin position="7"/>
        <end position="28"/>
    </location>
</feature>
<dbReference type="EMBL" id="JAACJL010000045">
    <property type="protein sequence ID" value="KAF4613932.1"/>
    <property type="molecule type" value="Genomic_DNA"/>
</dbReference>
<evidence type="ECO:0000256" key="6">
    <source>
        <dbReference type="RuleBase" id="RU367113"/>
    </source>
</evidence>
<name>A0A8H4VLG0_9AGAR</name>
<keyword evidence="6" id="KW-0539">Nucleus</keyword>
<comment type="catalytic activity">
    <reaction evidence="4">
        <text>a 5'-end triphospho-ribonucleoside in mRNA + H2O = a 5'-end phospho-ribonucleoside in mRNA + diphosphate + H(+)</text>
        <dbReference type="Rhea" id="RHEA:78683"/>
        <dbReference type="Rhea" id="RHEA-COMP:15692"/>
        <dbReference type="Rhea" id="RHEA-COMP:17164"/>
        <dbReference type="ChEBI" id="CHEBI:15377"/>
        <dbReference type="ChEBI" id="CHEBI:15378"/>
        <dbReference type="ChEBI" id="CHEBI:33019"/>
        <dbReference type="ChEBI" id="CHEBI:138282"/>
        <dbReference type="ChEBI" id="CHEBI:167618"/>
    </reaction>
    <physiologicalReaction direction="left-to-right" evidence="4">
        <dbReference type="Rhea" id="RHEA:78684"/>
    </physiologicalReaction>
</comment>
<proteinExistence type="inferred from homology"/>
<dbReference type="InterPro" id="IPR039039">
    <property type="entry name" value="RAI1-like_fam"/>
</dbReference>
<evidence type="ECO:0000313" key="10">
    <source>
        <dbReference type="Proteomes" id="UP000521872"/>
    </source>
</evidence>
<dbReference type="Proteomes" id="UP000521872">
    <property type="component" value="Unassembled WGS sequence"/>
</dbReference>
<dbReference type="EC" id="3.6.1.-" evidence="6"/>
<feature type="region of interest" description="Disordered" evidence="7">
    <location>
        <begin position="1"/>
        <end position="70"/>
    </location>
</feature>
<dbReference type="GO" id="GO:0005829">
    <property type="term" value="C:cytosol"/>
    <property type="evidence" value="ECO:0007669"/>
    <property type="project" value="TreeGrafter"/>
</dbReference>
<evidence type="ECO:0000256" key="3">
    <source>
        <dbReference type="ARBA" id="ARBA00044676"/>
    </source>
</evidence>
<evidence type="ECO:0000256" key="2">
    <source>
        <dbReference type="ARBA" id="ARBA00006562"/>
    </source>
</evidence>
<dbReference type="PANTHER" id="PTHR12395">
    <property type="entry name" value="DOM-3 RELATED"/>
    <property type="match status" value="1"/>
</dbReference>
<keyword evidence="6" id="KW-0378">Hydrolase</keyword>
<sequence>MNGAQHPEMEREQVAPKRRLSDVDRDDSTPSSTQEPPAVRRRIEEGRSDEVHADTSEPEDSRSIRPPINDTQTALRQITQTQGKPPMEAPKGSEFFLRLPDVQAAKPRTVPFQQPSQLTTFSYSPDHVQEFTNSALRYYVDPPIGSNLSYGYERWIRAPDTRGRIDSLLKAVSKVQSDAQAHGGLPEIGLISWRGVMSKILLAPYEKFEGWELNVMMVNGTIYLEEHLSDEKLSKKNNMDERQRSQTYYGYAFESYCTSDTPPGQRQAQRTSPGVPPGWSGDVNTNVQWCSVVRTKLGDTRMIIGGEVDCVRGKYTGQTDTFVELKTSLAIRGQHDETKFERKLLKFYIQSFLLGVPEIVVGFRTPAGVITTVQSFKTIQLPRMVRGKPGAWDPLVCLDWGNEFVTSLKNAIRQAGSGEDAMTAVWRVKFTPGFGMNVNRLDASGIEDVVNGEDRVGFLPRWYWDEIRRERQKGPTLSAETMDKKATPMPPLANVGWQI</sequence>
<dbReference type="GO" id="GO:0003723">
    <property type="term" value="F:RNA binding"/>
    <property type="evidence" value="ECO:0007669"/>
    <property type="project" value="UniProtKB-KW"/>
</dbReference>
<accession>A0A8H4VLG0</accession>
<keyword evidence="6" id="KW-0540">Nuclease</keyword>
<dbReference type="GO" id="GO:0005634">
    <property type="term" value="C:nucleus"/>
    <property type="evidence" value="ECO:0007669"/>
    <property type="project" value="UniProtKB-SubCell"/>
</dbReference>
<comment type="catalytic activity">
    <reaction evidence="3">
        <text>a 5'-end (N(7)-methyl 5'-triphosphoguanosine)-ribonucleoside-ribonucleotide in mRNA + H2O = a (N(7)-methyl 5'-triphosphoguanosine)-nucleoside + a 5'-end phospho-ribonucleoside in mRNA + H(+)</text>
        <dbReference type="Rhea" id="RHEA:66928"/>
        <dbReference type="Rhea" id="RHEA-COMP:15692"/>
        <dbReference type="Rhea" id="RHEA-COMP:17313"/>
        <dbReference type="ChEBI" id="CHEBI:15377"/>
        <dbReference type="ChEBI" id="CHEBI:15378"/>
        <dbReference type="ChEBI" id="CHEBI:138282"/>
        <dbReference type="ChEBI" id="CHEBI:172876"/>
        <dbReference type="ChEBI" id="CHEBI:172877"/>
    </reaction>
    <physiologicalReaction direction="left-to-right" evidence="3">
        <dbReference type="Rhea" id="RHEA:66929"/>
    </physiologicalReaction>
</comment>
<keyword evidence="6" id="KW-0479">Metal-binding</keyword>
<comment type="function">
    <text evidence="6">Decapping enzyme for NAD-capped RNAs: specifically hydrolyzes the nicotinamide adenine dinucleotide (NAD) cap from a subset of RNAs by removing the entire NAD moiety from the 5'-end of an NAD-capped RNA.</text>
</comment>
<comment type="subcellular location">
    <subcellularLocation>
        <location evidence="6">Nucleus</location>
    </subcellularLocation>
</comment>
<evidence type="ECO:0000256" key="1">
    <source>
        <dbReference type="ARBA" id="ARBA00001968"/>
    </source>
</evidence>
<evidence type="ECO:0000259" key="8">
    <source>
        <dbReference type="Pfam" id="PF08652"/>
    </source>
</evidence>
<dbReference type="InterPro" id="IPR013961">
    <property type="entry name" value="RAI1"/>
</dbReference>
<dbReference type="GO" id="GO:0000956">
    <property type="term" value="P:nuclear-transcribed mRNA catabolic process"/>
    <property type="evidence" value="ECO:0007669"/>
    <property type="project" value="TreeGrafter"/>
</dbReference>
<evidence type="ECO:0000256" key="4">
    <source>
        <dbReference type="ARBA" id="ARBA00044692"/>
    </source>
</evidence>
<keyword evidence="10" id="KW-1185">Reference proteome</keyword>
<comment type="caution">
    <text evidence="9">The sequence shown here is derived from an EMBL/GenBank/DDBJ whole genome shotgun (WGS) entry which is preliminary data.</text>
</comment>
<evidence type="ECO:0000313" key="9">
    <source>
        <dbReference type="EMBL" id="KAF4613932.1"/>
    </source>
</evidence>
<comment type="similarity">
    <text evidence="2 6">Belongs to the DXO/Dom3Z family.</text>
</comment>
<comment type="catalytic activity">
    <reaction evidence="5">
        <text>a 5'-end NAD(+)-phospho-ribonucleoside in mRNA + H2O = a 5'-end phospho-ribonucleoside in mRNA + NAD(+) + H(+)</text>
        <dbReference type="Rhea" id="RHEA:60880"/>
        <dbReference type="Rhea" id="RHEA-COMP:15692"/>
        <dbReference type="Rhea" id="RHEA-COMP:15698"/>
        <dbReference type="ChEBI" id="CHEBI:15377"/>
        <dbReference type="ChEBI" id="CHEBI:15378"/>
        <dbReference type="ChEBI" id="CHEBI:57540"/>
        <dbReference type="ChEBI" id="CHEBI:138282"/>
        <dbReference type="ChEBI" id="CHEBI:144029"/>
    </reaction>
    <physiologicalReaction direction="left-to-right" evidence="5">
        <dbReference type="Rhea" id="RHEA:60881"/>
    </physiologicalReaction>
</comment>
<comment type="cofactor">
    <cofactor evidence="1 6">
        <name>a divalent metal cation</name>
        <dbReference type="ChEBI" id="CHEBI:60240"/>
    </cofactor>
</comment>
<dbReference type="GO" id="GO:0034353">
    <property type="term" value="F:mRNA 5'-diphosphatase activity"/>
    <property type="evidence" value="ECO:0007669"/>
    <property type="project" value="TreeGrafter"/>
</dbReference>
<dbReference type="GO" id="GO:0110155">
    <property type="term" value="P:NAD-cap decapping"/>
    <property type="evidence" value="ECO:0007669"/>
    <property type="project" value="TreeGrafter"/>
</dbReference>
<dbReference type="PANTHER" id="PTHR12395:SF9">
    <property type="entry name" value="DECAPPING AND EXORIBONUCLEASE PROTEIN"/>
    <property type="match status" value="1"/>
</dbReference>
<feature type="compositionally biased region" description="Basic and acidic residues" evidence="7">
    <location>
        <begin position="41"/>
        <end position="63"/>
    </location>
</feature>
<evidence type="ECO:0000256" key="5">
    <source>
        <dbReference type="ARBA" id="ARBA00048124"/>
    </source>
</evidence>
<dbReference type="GO" id="GO:0046872">
    <property type="term" value="F:metal ion binding"/>
    <property type="evidence" value="ECO:0007669"/>
    <property type="project" value="UniProtKB-KW"/>
</dbReference>